<organism evidence="8 9">
    <name type="scientific">Meridianimarinicoccus roseus</name>
    <dbReference type="NCBI Taxonomy" id="2072018"/>
    <lineage>
        <taxon>Bacteria</taxon>
        <taxon>Pseudomonadati</taxon>
        <taxon>Pseudomonadota</taxon>
        <taxon>Alphaproteobacteria</taxon>
        <taxon>Rhodobacterales</taxon>
        <taxon>Paracoccaceae</taxon>
        <taxon>Meridianimarinicoccus</taxon>
    </lineage>
</organism>
<keyword evidence="4 8" id="KW-0418">Kinase</keyword>
<evidence type="ECO:0000256" key="1">
    <source>
        <dbReference type="ARBA" id="ARBA00010688"/>
    </source>
</evidence>
<dbReference type="PANTHER" id="PTHR46566:SF2">
    <property type="entry name" value="ATP-DEPENDENT 6-PHOSPHOFRUCTOKINASE ISOZYME 2"/>
    <property type="match status" value="1"/>
</dbReference>
<dbReference type="InterPro" id="IPR002173">
    <property type="entry name" value="Carboh/pur_kinase_PfkB_CS"/>
</dbReference>
<feature type="domain" description="Carbohydrate kinase PfkB" evidence="7">
    <location>
        <begin position="41"/>
        <end position="314"/>
    </location>
</feature>
<evidence type="ECO:0000313" key="9">
    <source>
        <dbReference type="Proteomes" id="UP000245680"/>
    </source>
</evidence>
<gene>
    <name evidence="8" type="ORF">DKT77_04470</name>
</gene>
<dbReference type="EMBL" id="QGKU01000016">
    <property type="protein sequence ID" value="PWR03769.1"/>
    <property type="molecule type" value="Genomic_DNA"/>
</dbReference>
<accession>A0A2V2LND8</accession>
<keyword evidence="2 6" id="KW-0808">Transferase</keyword>
<dbReference type="SUPFAM" id="SSF53613">
    <property type="entry name" value="Ribokinase-like"/>
    <property type="match status" value="1"/>
</dbReference>
<dbReference type="GO" id="GO:0005829">
    <property type="term" value="C:cytosol"/>
    <property type="evidence" value="ECO:0007669"/>
    <property type="project" value="TreeGrafter"/>
</dbReference>
<name>A0A2V2LND8_9RHOB</name>
<dbReference type="PIRSF" id="PIRSF000535">
    <property type="entry name" value="1PFK/6PFK/LacC"/>
    <property type="match status" value="1"/>
</dbReference>
<evidence type="ECO:0000256" key="3">
    <source>
        <dbReference type="ARBA" id="ARBA00022741"/>
    </source>
</evidence>
<dbReference type="AlphaFoldDB" id="A0A2V2LND8"/>
<dbReference type="GO" id="GO:0003872">
    <property type="term" value="F:6-phosphofructokinase activity"/>
    <property type="evidence" value="ECO:0007669"/>
    <property type="project" value="TreeGrafter"/>
</dbReference>
<evidence type="ECO:0000256" key="4">
    <source>
        <dbReference type="ARBA" id="ARBA00022777"/>
    </source>
</evidence>
<reference evidence="8 9" key="1">
    <citation type="submission" date="2018-05" db="EMBL/GenBank/DDBJ databases">
        <title>Rhodobacteraceae gen. nov., sp. nov. isolated from sea water.</title>
        <authorList>
            <person name="Ren Y."/>
        </authorList>
    </citation>
    <scope>NUCLEOTIDE SEQUENCE [LARGE SCALE GENOMIC DNA]</scope>
    <source>
        <strain evidence="8 9">TG-679</strain>
    </source>
</reference>
<dbReference type="InterPro" id="IPR017583">
    <property type="entry name" value="Tagatose/fructose_Pkinase"/>
</dbReference>
<evidence type="ECO:0000259" key="7">
    <source>
        <dbReference type="Pfam" id="PF00294"/>
    </source>
</evidence>
<keyword evidence="9" id="KW-1185">Reference proteome</keyword>
<evidence type="ECO:0000256" key="5">
    <source>
        <dbReference type="ARBA" id="ARBA00022840"/>
    </source>
</evidence>
<comment type="similarity">
    <text evidence="1 6">Belongs to the carbohydrate kinase PfkB family.</text>
</comment>
<keyword evidence="3" id="KW-0547">Nucleotide-binding</keyword>
<dbReference type="PROSITE" id="PS00583">
    <property type="entry name" value="PFKB_KINASES_1"/>
    <property type="match status" value="1"/>
</dbReference>
<evidence type="ECO:0000313" key="8">
    <source>
        <dbReference type="EMBL" id="PWR03769.1"/>
    </source>
</evidence>
<dbReference type="Pfam" id="PF00294">
    <property type="entry name" value="PfkB"/>
    <property type="match status" value="1"/>
</dbReference>
<dbReference type="NCBIfam" id="TIGR03168">
    <property type="entry name" value="1-PFK"/>
    <property type="match status" value="1"/>
</dbReference>
<sequence length="331" mass="34549">MQRRVCCNCVHDPTRRAMTAILTITVNPAVDLSTEAPAVIPDRKLRCSAPRVQPGGGGVNVSRAIANLGGVSRTLLAFGGPTGMALTNALRAEGLDLRGLGVDHPTRQSLSVRDAANGLQYRFMMPGPDWTESDCATARAAILQALEPGALVIPSGSYPPGLPDAFFVDLNRNVAAAGGRIILDTSGSALRAAARTGTGLFALRMDHEEAQELSGARLKRLDDIADYASRLHRDTGSRIVMIAAGAMGTVIVTPDWRGLLRPPVVVPVSKVGAGDSFVGGFALALSRGDDPVSACAWGVAAAASAVTTPDTDLCDRADVERFVTEVTRSAL</sequence>
<keyword evidence="5" id="KW-0067">ATP-binding</keyword>
<dbReference type="OrthoDB" id="9801219at2"/>
<dbReference type="PANTHER" id="PTHR46566">
    <property type="entry name" value="1-PHOSPHOFRUCTOKINASE-RELATED"/>
    <property type="match status" value="1"/>
</dbReference>
<dbReference type="GO" id="GO:0005524">
    <property type="term" value="F:ATP binding"/>
    <property type="evidence" value="ECO:0007669"/>
    <property type="project" value="UniProtKB-KW"/>
</dbReference>
<evidence type="ECO:0000256" key="6">
    <source>
        <dbReference type="PIRNR" id="PIRNR000535"/>
    </source>
</evidence>
<proteinExistence type="inferred from homology"/>
<dbReference type="Proteomes" id="UP000245680">
    <property type="component" value="Unassembled WGS sequence"/>
</dbReference>
<comment type="caution">
    <text evidence="8">The sequence shown here is derived from an EMBL/GenBank/DDBJ whole genome shotgun (WGS) entry which is preliminary data.</text>
</comment>
<protein>
    <recommendedName>
        <fullName evidence="6">Phosphofructokinase</fullName>
    </recommendedName>
</protein>
<dbReference type="Gene3D" id="3.40.1190.20">
    <property type="match status" value="1"/>
</dbReference>
<dbReference type="InterPro" id="IPR029056">
    <property type="entry name" value="Ribokinase-like"/>
</dbReference>
<evidence type="ECO:0000256" key="2">
    <source>
        <dbReference type="ARBA" id="ARBA00022679"/>
    </source>
</evidence>
<dbReference type="InterPro" id="IPR011611">
    <property type="entry name" value="PfkB_dom"/>
</dbReference>